<dbReference type="EMBL" id="CAWUHD010000115">
    <property type="protein sequence ID" value="CAK7232780.1"/>
    <property type="molecule type" value="Genomic_DNA"/>
</dbReference>
<dbReference type="Proteomes" id="UP001642482">
    <property type="component" value="Unassembled WGS sequence"/>
</dbReference>
<dbReference type="PRINTS" id="PR00929">
    <property type="entry name" value="ATHOOK"/>
</dbReference>
<feature type="compositionally biased region" description="Low complexity" evidence="1">
    <location>
        <begin position="351"/>
        <end position="386"/>
    </location>
</feature>
<feature type="compositionally biased region" description="Basic and acidic residues" evidence="1">
    <location>
        <begin position="228"/>
        <end position="240"/>
    </location>
</feature>
<evidence type="ECO:0000313" key="2">
    <source>
        <dbReference type="EMBL" id="CAK7232780.1"/>
    </source>
</evidence>
<protein>
    <recommendedName>
        <fullName evidence="4">Hmg-i/hmg-y, DNA-binding protein</fullName>
    </recommendedName>
</protein>
<feature type="region of interest" description="Disordered" evidence="1">
    <location>
        <begin position="134"/>
        <end position="159"/>
    </location>
</feature>
<comment type="caution">
    <text evidence="2">The sequence shown here is derived from an EMBL/GenBank/DDBJ whole genome shotgun (WGS) entry which is preliminary data.</text>
</comment>
<reference evidence="2 3" key="1">
    <citation type="submission" date="2024-01" db="EMBL/GenBank/DDBJ databases">
        <authorList>
            <person name="Allen C."/>
            <person name="Tagirdzhanova G."/>
        </authorList>
    </citation>
    <scope>NUCLEOTIDE SEQUENCE [LARGE SCALE GENOMIC DNA]</scope>
</reference>
<evidence type="ECO:0008006" key="4">
    <source>
        <dbReference type="Google" id="ProtNLM"/>
    </source>
</evidence>
<feature type="compositionally biased region" description="Polar residues" evidence="1">
    <location>
        <begin position="392"/>
        <end position="407"/>
    </location>
</feature>
<feature type="compositionally biased region" description="Gly residues" evidence="1">
    <location>
        <begin position="314"/>
        <end position="341"/>
    </location>
</feature>
<evidence type="ECO:0000313" key="3">
    <source>
        <dbReference type="Proteomes" id="UP001642482"/>
    </source>
</evidence>
<name>A0ABP0CL66_9PEZI</name>
<dbReference type="InterPro" id="IPR017956">
    <property type="entry name" value="AT_hook_DNA-bd_motif"/>
</dbReference>
<organism evidence="2 3">
    <name type="scientific">Sporothrix eucalyptigena</name>
    <dbReference type="NCBI Taxonomy" id="1812306"/>
    <lineage>
        <taxon>Eukaryota</taxon>
        <taxon>Fungi</taxon>
        <taxon>Dikarya</taxon>
        <taxon>Ascomycota</taxon>
        <taxon>Pezizomycotina</taxon>
        <taxon>Sordariomycetes</taxon>
        <taxon>Sordariomycetidae</taxon>
        <taxon>Ophiostomatales</taxon>
        <taxon>Ophiostomataceae</taxon>
        <taxon>Sporothrix</taxon>
    </lineage>
</organism>
<sequence>MATIEAPAAPPAVMKPEPIRRGGFQYDGTFMTIDGVAFERPQHLLRLCYPSEPEKWKIKLGRGRPPKMEKITDLEAARTLSRKFMLAQFRFYGIPPPYQSSSDEVLAIFREQVTAGNFRKMVGDVEALRDEMTAEWEARRDPNAQRPRGRPKGSTRKADDMIPATIVGAYVITSKEIQDQWSVNGTLTLDVAPTSTPGVFKATFHFGVVLGVMILSADEKQLTAHVRRLDAGDDPDRRNAEGPAAAGKRKQPPNGAGQRSDAQQMVPGKKARTGSGQQQPPGPPGPGLAPMAGMGSMGGMPGMPGMPPPNMPGGNLGGLGALVGGSLGGMHGSTGGPGGHPGHTHPGGHPGSHPANHPGSHPGSHPAGHPGNHPGNHPGSHPGSLPAANPAGQESPSAPATPIQTSGRPPLKFYVRWRGRGLVENNMQTGEHRGTIKFTNKHYTKFAGEMDLAFLGADEITGKRVSDVPTLSGESWSDYMETVYDWTRNRWN</sequence>
<proteinExistence type="predicted"/>
<keyword evidence="3" id="KW-1185">Reference proteome</keyword>
<gene>
    <name evidence="2" type="ORF">SEUCBS140593_008377</name>
</gene>
<evidence type="ECO:0000256" key="1">
    <source>
        <dbReference type="SAM" id="MobiDB-lite"/>
    </source>
</evidence>
<feature type="region of interest" description="Disordered" evidence="1">
    <location>
        <begin position="228"/>
        <end position="410"/>
    </location>
</feature>
<accession>A0ABP0CL66</accession>
<feature type="compositionally biased region" description="Basic and acidic residues" evidence="1">
    <location>
        <begin position="134"/>
        <end position="143"/>
    </location>
</feature>